<dbReference type="GO" id="GO:0008757">
    <property type="term" value="F:S-adenosylmethionine-dependent methyltransferase activity"/>
    <property type="evidence" value="ECO:0007669"/>
    <property type="project" value="InterPro"/>
</dbReference>
<keyword evidence="6" id="KW-1185">Reference proteome</keyword>
<proteinExistence type="inferred from homology"/>
<dbReference type="InterPro" id="IPR013216">
    <property type="entry name" value="Methyltransf_11"/>
</dbReference>
<dbReference type="SUPFAM" id="SSF53335">
    <property type="entry name" value="S-adenosyl-L-methionine-dependent methyltransferases"/>
    <property type="match status" value="1"/>
</dbReference>
<dbReference type="Proteomes" id="UP000245768">
    <property type="component" value="Unassembled WGS sequence"/>
</dbReference>
<organism evidence="5 6">
    <name type="scientific">Acaromyces ingoldii</name>
    <dbReference type="NCBI Taxonomy" id="215250"/>
    <lineage>
        <taxon>Eukaryota</taxon>
        <taxon>Fungi</taxon>
        <taxon>Dikarya</taxon>
        <taxon>Basidiomycota</taxon>
        <taxon>Ustilaginomycotina</taxon>
        <taxon>Exobasidiomycetes</taxon>
        <taxon>Exobasidiales</taxon>
        <taxon>Cryptobasidiaceae</taxon>
        <taxon>Acaromyces</taxon>
    </lineage>
</organism>
<dbReference type="Gene3D" id="3.40.50.150">
    <property type="entry name" value="Vaccinia Virus protein VP39"/>
    <property type="match status" value="1"/>
</dbReference>
<dbReference type="GeneID" id="37044241"/>
<reference evidence="5 6" key="1">
    <citation type="journal article" date="2018" name="Mol. Biol. Evol.">
        <title>Broad Genomic Sampling Reveals a Smut Pathogenic Ancestry of the Fungal Clade Ustilaginomycotina.</title>
        <authorList>
            <person name="Kijpornyongpan T."/>
            <person name="Mondo S.J."/>
            <person name="Barry K."/>
            <person name="Sandor L."/>
            <person name="Lee J."/>
            <person name="Lipzen A."/>
            <person name="Pangilinan J."/>
            <person name="LaButti K."/>
            <person name="Hainaut M."/>
            <person name="Henrissat B."/>
            <person name="Grigoriev I.V."/>
            <person name="Spatafora J.W."/>
            <person name="Aime M.C."/>
        </authorList>
    </citation>
    <scope>NUCLEOTIDE SEQUENCE [LARGE SCALE GENOMIC DNA]</scope>
    <source>
        <strain evidence="5 6">MCA 4198</strain>
    </source>
</reference>
<protein>
    <submittedName>
        <fullName evidence="5">S-adenosyl-L-methionine-dependent methyltransferase</fullName>
    </submittedName>
</protein>
<evidence type="ECO:0000256" key="3">
    <source>
        <dbReference type="ARBA" id="ARBA00022679"/>
    </source>
</evidence>
<dbReference type="InterPro" id="IPR051052">
    <property type="entry name" value="Diverse_substrate_MTase"/>
</dbReference>
<evidence type="ECO:0000256" key="1">
    <source>
        <dbReference type="ARBA" id="ARBA00008361"/>
    </source>
</evidence>
<dbReference type="OrthoDB" id="10027013at2759"/>
<dbReference type="InterPro" id="IPR029063">
    <property type="entry name" value="SAM-dependent_MTases_sf"/>
</dbReference>
<dbReference type="AlphaFoldDB" id="A0A316YJE5"/>
<dbReference type="CDD" id="cd02440">
    <property type="entry name" value="AdoMet_MTases"/>
    <property type="match status" value="1"/>
</dbReference>
<gene>
    <name evidence="5" type="ORF">FA10DRAFT_268423</name>
</gene>
<evidence type="ECO:0000256" key="2">
    <source>
        <dbReference type="ARBA" id="ARBA00022603"/>
    </source>
</evidence>
<dbReference type="GO" id="GO:0032259">
    <property type="term" value="P:methylation"/>
    <property type="evidence" value="ECO:0007669"/>
    <property type="project" value="UniProtKB-KW"/>
</dbReference>
<keyword evidence="3 5" id="KW-0808">Transferase</keyword>
<dbReference type="PANTHER" id="PTHR44942:SF4">
    <property type="entry name" value="METHYLTRANSFERASE TYPE 11 DOMAIN-CONTAINING PROTEIN"/>
    <property type="match status" value="1"/>
</dbReference>
<feature type="domain" description="Methyltransferase type 11" evidence="4">
    <location>
        <begin position="41"/>
        <end position="144"/>
    </location>
</feature>
<dbReference type="InParanoid" id="A0A316YJE5"/>
<evidence type="ECO:0000313" key="5">
    <source>
        <dbReference type="EMBL" id="PWN88213.1"/>
    </source>
</evidence>
<dbReference type="EMBL" id="KZ819638">
    <property type="protein sequence ID" value="PWN88213.1"/>
    <property type="molecule type" value="Genomic_DNA"/>
</dbReference>
<evidence type="ECO:0000259" key="4">
    <source>
        <dbReference type="Pfam" id="PF08241"/>
    </source>
</evidence>
<dbReference type="RefSeq" id="XP_025375411.1">
    <property type="nucleotide sequence ID" value="XM_025522325.1"/>
</dbReference>
<keyword evidence="2 5" id="KW-0489">Methyltransferase</keyword>
<name>A0A316YJE5_9BASI</name>
<dbReference type="PANTHER" id="PTHR44942">
    <property type="entry name" value="METHYLTRANSF_11 DOMAIN-CONTAINING PROTEIN"/>
    <property type="match status" value="1"/>
</dbReference>
<dbReference type="Pfam" id="PF08241">
    <property type="entry name" value="Methyltransf_11"/>
    <property type="match status" value="1"/>
</dbReference>
<sequence>MSEYYDAGFDVDAYLASRPRYPACIYDRILGFHVGRTERLLDLGCGPGQASWPLLDHFENTLGLDPGEKMVQSAQSALKDLERKRAKSYQDRVQYRVGSAEKLEGVEDGSVDVVVAGTAAHWFEYEKMWQEVQRVTRKGSTVAFWTYDIAYPKEHGSLAKIVSDSAYVDLKPLLNEPGSSIIRSLYRKVPLPADTNAWEESSLQTYPVSEDDFVPVLPPQRGREGNWELLFEDVTTWKELAAVRRTNSSYLNWCRLNPGVPQEQDIASIQVGAMRAAVLKERKERGIGLEEGLDDEHVRMMRPMGLLLLRRR</sequence>
<evidence type="ECO:0000313" key="6">
    <source>
        <dbReference type="Proteomes" id="UP000245768"/>
    </source>
</evidence>
<accession>A0A316YJE5</accession>
<dbReference type="STRING" id="215250.A0A316YJE5"/>
<comment type="similarity">
    <text evidence="1">Belongs to the methyltransferase superfamily.</text>
</comment>